<feature type="region of interest" description="Disordered" evidence="12">
    <location>
        <begin position="348"/>
        <end position="457"/>
    </location>
</feature>
<evidence type="ECO:0000256" key="9">
    <source>
        <dbReference type="ARBA" id="ARBA00081769"/>
    </source>
</evidence>
<feature type="coiled-coil region" evidence="11">
    <location>
        <begin position="127"/>
        <end position="170"/>
    </location>
</feature>
<comment type="subunit">
    <text evidence="7">Forms homodimers. Associates with microtubules plus ends; binds to beta-tubulin subunits exposed on microtubule outer surface at its distal tip; also associates with microtubule lattice. Associated with the gamma-tubulin complex. Interacts with the head domain of EPB41. Interacts with LYST. Interacts with CEP152 (via C-terminus). Interacts with STIL. Forms a complex with STIL and SASS6.</text>
</comment>
<feature type="domain" description="Centromere protein J C-terminal" evidence="13">
    <location>
        <begin position="1201"/>
        <end position="1229"/>
    </location>
</feature>
<gene>
    <name evidence="19" type="primary">cpap</name>
    <name evidence="16 17 18" type="synonym">cenpj</name>
</gene>
<comment type="similarity">
    <text evidence="2">Belongs to the TCP10 family.</text>
</comment>
<feature type="region of interest" description="Disordered" evidence="12">
    <location>
        <begin position="589"/>
        <end position="618"/>
    </location>
</feature>
<evidence type="ECO:0000256" key="6">
    <source>
        <dbReference type="ARBA" id="ARBA00023212"/>
    </source>
</evidence>
<dbReference type="FunFam" id="2.60.450.20:FF:000001">
    <property type="entry name" value="Centromere protein J"/>
    <property type="match status" value="1"/>
</dbReference>
<comment type="subcellular location">
    <subcellularLocation>
        <location evidence="1">Cytoplasm</location>
        <location evidence="1">Cytoskeleton</location>
        <location evidence="1">Microtubule organizing center</location>
        <location evidence="1">Centrosome</location>
        <location evidence="1">Centriole</location>
    </subcellularLocation>
</comment>
<feature type="region of interest" description="Disordered" evidence="12">
    <location>
        <begin position="1110"/>
        <end position="1129"/>
    </location>
</feature>
<dbReference type="PANTHER" id="PTHR10331">
    <property type="entry name" value="T COMPLEX PROTEIN 10"/>
    <property type="match status" value="1"/>
</dbReference>
<dbReference type="GO" id="GO:0007099">
    <property type="term" value="P:centriole replication"/>
    <property type="evidence" value="ECO:0007669"/>
    <property type="project" value="UniProtKB-ARBA"/>
</dbReference>
<evidence type="ECO:0000313" key="15">
    <source>
        <dbReference type="Proteomes" id="UP000008143"/>
    </source>
</evidence>
<evidence type="ECO:0000313" key="18">
    <source>
        <dbReference type="RefSeq" id="XP_031753135.1"/>
    </source>
</evidence>
<dbReference type="OMA" id="EENSCKH"/>
<feature type="compositionally biased region" description="Polar residues" evidence="12">
    <location>
        <begin position="354"/>
        <end position="366"/>
    </location>
</feature>
<evidence type="ECO:0000313" key="19">
    <source>
        <dbReference type="Xenbase" id="XB-GENE-1013036"/>
    </source>
</evidence>
<keyword evidence="15" id="KW-1185">Reference proteome</keyword>
<feature type="compositionally biased region" description="Polar residues" evidence="12">
    <location>
        <begin position="518"/>
        <end position="527"/>
    </location>
</feature>
<dbReference type="PANTHER" id="PTHR10331:SF6">
    <property type="entry name" value="SPINDLE ASSEMBLY ABNORMAL 4"/>
    <property type="match status" value="1"/>
</dbReference>
<evidence type="ECO:0000313" key="16">
    <source>
        <dbReference type="RefSeq" id="XP_004912130.2"/>
    </source>
</evidence>
<feature type="compositionally biased region" description="Low complexity" evidence="12">
    <location>
        <begin position="383"/>
        <end position="395"/>
    </location>
</feature>
<keyword evidence="6" id="KW-0206">Cytoskeleton</keyword>
<feature type="coiled-coil region" evidence="11">
    <location>
        <begin position="862"/>
        <end position="917"/>
    </location>
</feature>
<feature type="compositionally biased region" description="Polar residues" evidence="12">
    <location>
        <begin position="308"/>
        <end position="317"/>
    </location>
</feature>
<feature type="region of interest" description="Disordered" evidence="12">
    <location>
        <begin position="728"/>
        <end position="752"/>
    </location>
</feature>
<evidence type="ECO:0000256" key="8">
    <source>
        <dbReference type="ARBA" id="ARBA00069791"/>
    </source>
</evidence>
<dbReference type="InterPro" id="IPR058029">
    <property type="entry name" value="Tubulin-bd_CENPJ"/>
</dbReference>
<keyword evidence="4" id="KW-0597">Phosphoprotein</keyword>
<feature type="region of interest" description="Disordered" evidence="12">
    <location>
        <begin position="1285"/>
        <end position="1320"/>
    </location>
</feature>
<dbReference type="Proteomes" id="UP000008143">
    <property type="component" value="Chromosome 2"/>
</dbReference>
<evidence type="ECO:0000256" key="10">
    <source>
        <dbReference type="ARBA" id="ARBA00083148"/>
    </source>
</evidence>
<dbReference type="InterPro" id="IPR047002">
    <property type="entry name" value="Tcp10_C_sf"/>
</dbReference>
<accession>A0A8J0R120</accession>
<evidence type="ECO:0000256" key="3">
    <source>
        <dbReference type="ARBA" id="ARBA00022490"/>
    </source>
</evidence>
<name>A0A8J0R120_XENTR</name>
<feature type="region of interest" description="Disordered" evidence="12">
    <location>
        <begin position="840"/>
        <end position="860"/>
    </location>
</feature>
<feature type="region of interest" description="Disordered" evidence="12">
    <location>
        <begin position="1059"/>
        <end position="1096"/>
    </location>
</feature>
<feature type="compositionally biased region" description="Acidic residues" evidence="12">
    <location>
        <begin position="261"/>
        <end position="276"/>
    </location>
</feature>
<feature type="domain" description="Centromere protein J C-terminal" evidence="13">
    <location>
        <begin position="1237"/>
        <end position="1271"/>
    </location>
</feature>
<dbReference type="Pfam" id="PF07202">
    <property type="entry name" value="Tcp10_C"/>
    <property type="match status" value="4"/>
</dbReference>
<evidence type="ECO:0000256" key="2">
    <source>
        <dbReference type="ARBA" id="ARBA00005627"/>
    </source>
</evidence>
<feature type="compositionally biased region" description="Polar residues" evidence="12">
    <location>
        <begin position="1287"/>
        <end position="1299"/>
    </location>
</feature>
<evidence type="ECO:0000256" key="11">
    <source>
        <dbReference type="SAM" id="Coils"/>
    </source>
</evidence>
<protein>
    <recommendedName>
        <fullName evidence="8">Centrosomal P4.1-associated protein</fullName>
    </recommendedName>
    <alternativeName>
        <fullName evidence="9">Centromere protein J</fullName>
    </alternativeName>
    <alternativeName>
        <fullName evidence="10">Centrosome assembly and centriole elongation protein</fullName>
    </alternativeName>
</protein>
<reference evidence="16 17" key="1">
    <citation type="submission" date="2025-04" db="UniProtKB">
        <authorList>
            <consortium name="RefSeq"/>
        </authorList>
    </citation>
    <scope>IDENTIFICATION</scope>
    <source>
        <strain evidence="16 17">Nigerian</strain>
        <tissue evidence="16 17">Liver and blood</tissue>
    </source>
</reference>
<feature type="region of interest" description="Disordered" evidence="12">
    <location>
        <begin position="1019"/>
        <end position="1047"/>
    </location>
</feature>
<dbReference type="InterPro" id="IPR009852">
    <property type="entry name" value="CENPJ_C_dom"/>
</dbReference>
<feature type="compositionally biased region" description="Polar residues" evidence="12">
    <location>
        <begin position="77"/>
        <end position="88"/>
    </location>
</feature>
<dbReference type="InterPro" id="IPR026581">
    <property type="entry name" value="TCP10L/CENPJ"/>
</dbReference>
<dbReference type="Xenbase" id="XB-GENE-1013036">
    <property type="gene designation" value="cpap"/>
</dbReference>
<dbReference type="Gene3D" id="2.60.450.20">
    <property type="match status" value="1"/>
</dbReference>
<sequence length="1320" mass="148382">MPSSSDFTGETNFMAQYMSNMARAGVYLTSAFPNVEPDQDYPMLPSLQGLPGFHIPPHFATRGSLQRGDSLEEDDSSYSGDQDSNLMSDQMAAAHVTGEDSIVDWEESQTGAKVMGSDCRQDPNDPLLKKLEQLRELQQQKQDQLKRQQMEQLQKLMEEQKMLLSMVSRQGPFMELEPQDPSSGNNDGFAPLRENYVFATQGFQNNPADSIYSQGGFYRCLSPDEQDVYEKPEELNVRSRSSSSCASVLAEVQRIHHGQYGDDDDESDKDEMESNDETVHDEGENSSSCYDNSGAALQDQQEDFLQKPTGTHKGSSNTEERPIVSEIKERKKSFEEFVEEQMRLEEQRLRQNDQQKAAGVQTTNKTMVKRPFLRRGEGLVRFSNSNKSKSQVSKSGAQIKVSDAADSTQADKRPLQRKTAPVAREQMAETGPYLDRKSCSAATGKSEPTMKKSVLKTHNLKNSLSLATHRQPENISTEDVKSIKTGLEKKYILDNKENIENVMPPEASRKGAGKQKPKMSSPQYNVSKRNEELSFEVSFQKRQVNWEKERQKENFELDEFVLLEQAAEEISFSSNSSFVQKLLNENYQSDTSSRRLSSTPVKSPHGQPADVDRTTEHNTVQRRKEAAAVLKNISCVAPLESEGQYRKDAGKMFPPAANEVKPVTVSEDDCVSSEDESDTLIKHGDNKGLEVTTIGREDILLSDDCKDMSKATKARDFDLDLSDGLDESTLLEGNSNDPLEDDHSPSLNTSHIDFDDERTWADLEDAENQPYAPQGNGNKEFIPSDYTSKSPVPALDKTVKRKVASKKGDALKSVAPSDHLGTPPTSDLVMKLFPALKPKPQNEAQLPKSAPEQEEAGDSVRSRLLREKLVELETEIERFKIENAAVAKRREDQEKAMESLRKDMAAFEQQKALELAKFEEFKKEEIKKLQKERKVFEKYASAARAVPDKREREEIQGLKQQVADLQEDIKRKEAKWSTTQGRLRNQIDALSKENTELKEEIKFIEKVRLDNWKKAEAAENKNKESMKAAESHGVQARRLDCGSPQNTRKIQVPSLFSQAEKNPKVVRRSQSPPKGKAVKNCKPSPTSNAGKADTGKAESAGIVLLGSDRVPQQEPKHPIPVNGGNEEDVQGEVTYSDGKVERILRNGYHVIEFPNGTRKEVSADGKSTTVKFFNGDVKQVLGDQRIIYYYADDQTTHTTYPDGLEILQFSNGQIEKHFPDGRKEITFPDQTIKNLYTDGREESILPDGTIITNHPDGSKVIEFDNGQREVHTPQYKRREYPDGTVKTVYNNGQTETKYSSGRLRIKDKDGNVVMDTKPEQ</sequence>
<feature type="domain" description="CENPJ tubulin-binding region" evidence="14">
    <location>
        <begin position="317"/>
        <end position="384"/>
    </location>
</feature>
<organism evidence="15 16">
    <name type="scientific">Xenopus tropicalis</name>
    <name type="common">Western clawed frog</name>
    <name type="synonym">Silurana tropicalis</name>
    <dbReference type="NCBI Taxonomy" id="8364"/>
    <lineage>
        <taxon>Eukaryota</taxon>
        <taxon>Metazoa</taxon>
        <taxon>Chordata</taxon>
        <taxon>Craniata</taxon>
        <taxon>Vertebrata</taxon>
        <taxon>Euteleostomi</taxon>
        <taxon>Amphibia</taxon>
        <taxon>Batrachia</taxon>
        <taxon>Anura</taxon>
        <taxon>Pipoidea</taxon>
        <taxon>Pipidae</taxon>
        <taxon>Xenopodinae</taxon>
        <taxon>Xenopus</taxon>
        <taxon>Silurana</taxon>
    </lineage>
</organism>
<dbReference type="GO" id="GO:0005814">
    <property type="term" value="C:centriole"/>
    <property type="evidence" value="ECO:0007669"/>
    <property type="project" value="UniProtKB-SubCell"/>
</dbReference>
<evidence type="ECO:0000256" key="1">
    <source>
        <dbReference type="ARBA" id="ARBA00004114"/>
    </source>
</evidence>
<feature type="compositionally biased region" description="Polar residues" evidence="12">
    <location>
        <begin position="589"/>
        <end position="601"/>
    </location>
</feature>
<dbReference type="RefSeq" id="XP_031753135.1">
    <property type="nucleotide sequence ID" value="XM_031897275.1"/>
</dbReference>
<keyword evidence="3" id="KW-0963">Cytoplasm</keyword>
<evidence type="ECO:0000256" key="7">
    <source>
        <dbReference type="ARBA" id="ARBA00064598"/>
    </source>
</evidence>
<dbReference type="GO" id="GO:0005874">
    <property type="term" value="C:microtubule"/>
    <property type="evidence" value="ECO:0007669"/>
    <property type="project" value="UniProtKB-KW"/>
</dbReference>
<feature type="compositionally biased region" description="Basic and acidic residues" evidence="12">
    <location>
        <begin position="1019"/>
        <end position="1030"/>
    </location>
</feature>
<feature type="region of interest" description="Disordered" evidence="12">
    <location>
        <begin position="252"/>
        <end position="329"/>
    </location>
</feature>
<feature type="compositionally biased region" description="Basic and acidic residues" evidence="12">
    <location>
        <begin position="1304"/>
        <end position="1320"/>
    </location>
</feature>
<keyword evidence="5" id="KW-0493">Microtubule</keyword>
<feature type="compositionally biased region" description="Basic and acidic residues" evidence="12">
    <location>
        <begin position="318"/>
        <end position="329"/>
    </location>
</feature>
<feature type="domain" description="Centromere protein J C-terminal" evidence="13">
    <location>
        <begin position="1128"/>
        <end position="1161"/>
    </location>
</feature>
<dbReference type="KEGG" id="xtr:100491003"/>
<evidence type="ECO:0000256" key="5">
    <source>
        <dbReference type="ARBA" id="ARBA00022701"/>
    </source>
</evidence>
<evidence type="ECO:0000259" key="13">
    <source>
        <dbReference type="Pfam" id="PF07202"/>
    </source>
</evidence>
<feature type="coiled-coil region" evidence="11">
    <location>
        <begin position="948"/>
        <end position="1007"/>
    </location>
</feature>
<feature type="region of interest" description="Disordered" evidence="12">
    <location>
        <begin position="58"/>
        <end position="98"/>
    </location>
</feature>
<keyword evidence="11" id="KW-0175">Coiled coil</keyword>
<evidence type="ECO:0000313" key="17">
    <source>
        <dbReference type="RefSeq" id="XP_031753134.1"/>
    </source>
</evidence>
<evidence type="ECO:0000256" key="4">
    <source>
        <dbReference type="ARBA" id="ARBA00022553"/>
    </source>
</evidence>
<proteinExistence type="inferred from homology"/>
<dbReference type="AGR" id="Xenbase:XB-GENE-1013036"/>
<dbReference type="GO" id="GO:1902117">
    <property type="term" value="P:positive regulation of organelle assembly"/>
    <property type="evidence" value="ECO:0007669"/>
    <property type="project" value="UniProtKB-ARBA"/>
</dbReference>
<dbReference type="RefSeq" id="XP_004912130.2">
    <property type="nucleotide sequence ID" value="XM_004912073.4"/>
</dbReference>
<dbReference type="RefSeq" id="XP_031753134.1">
    <property type="nucleotide sequence ID" value="XM_031897274.1"/>
</dbReference>
<evidence type="ECO:0000259" key="14">
    <source>
        <dbReference type="Pfam" id="PF25779"/>
    </source>
</evidence>
<evidence type="ECO:0000256" key="12">
    <source>
        <dbReference type="SAM" id="MobiDB-lite"/>
    </source>
</evidence>
<dbReference type="Pfam" id="PF25779">
    <property type="entry name" value="Tubulin-bind_CPAP"/>
    <property type="match status" value="1"/>
</dbReference>
<feature type="region of interest" description="Disordered" evidence="12">
    <location>
        <begin position="498"/>
        <end position="531"/>
    </location>
</feature>
<feature type="domain" description="Centromere protein J C-terminal" evidence="13">
    <location>
        <begin position="1275"/>
        <end position="1305"/>
    </location>
</feature>
<feature type="region of interest" description="Disordered" evidence="12">
    <location>
        <begin position="768"/>
        <end position="827"/>
    </location>
</feature>